<evidence type="ECO:0000256" key="1">
    <source>
        <dbReference type="SAM" id="MobiDB-lite"/>
    </source>
</evidence>
<evidence type="ECO:0000313" key="2">
    <source>
        <dbReference type="EMBL" id="GBM40200.1"/>
    </source>
</evidence>
<organism evidence="2 3">
    <name type="scientific">Araneus ventricosus</name>
    <name type="common">Orbweaver spider</name>
    <name type="synonym">Epeira ventricosa</name>
    <dbReference type="NCBI Taxonomy" id="182803"/>
    <lineage>
        <taxon>Eukaryota</taxon>
        <taxon>Metazoa</taxon>
        <taxon>Ecdysozoa</taxon>
        <taxon>Arthropoda</taxon>
        <taxon>Chelicerata</taxon>
        <taxon>Arachnida</taxon>
        <taxon>Araneae</taxon>
        <taxon>Araneomorphae</taxon>
        <taxon>Entelegynae</taxon>
        <taxon>Araneoidea</taxon>
        <taxon>Araneidae</taxon>
        <taxon>Araneus</taxon>
    </lineage>
</organism>
<reference evidence="2 3" key="1">
    <citation type="journal article" date="2019" name="Sci. Rep.">
        <title>Orb-weaving spider Araneus ventricosus genome elucidates the spidroin gene catalogue.</title>
        <authorList>
            <person name="Kono N."/>
            <person name="Nakamura H."/>
            <person name="Ohtoshi R."/>
            <person name="Moran D.A.P."/>
            <person name="Shinohara A."/>
            <person name="Yoshida Y."/>
            <person name="Fujiwara M."/>
            <person name="Mori M."/>
            <person name="Tomita M."/>
            <person name="Arakawa K."/>
        </authorList>
    </citation>
    <scope>NUCLEOTIDE SEQUENCE [LARGE SCALE GENOMIC DNA]</scope>
</reference>
<accession>A0A4Y2FF90</accession>
<sequence length="124" mass="14622">METGARQSAFRWRLRRHVSPQFQIGLGTSPSSEGDLGDTSVPIFRWRLGRHVRPIQMMEAWNVRPRVQMELGRHVVPDFRWRRRHVRPSSDGGFRRVRPSSDGERATRRSPVTYKFRVTHPLYS</sequence>
<proteinExistence type="predicted"/>
<dbReference type="Proteomes" id="UP000499080">
    <property type="component" value="Unassembled WGS sequence"/>
</dbReference>
<comment type="caution">
    <text evidence="2">The sequence shown here is derived from an EMBL/GenBank/DDBJ whole genome shotgun (WGS) entry which is preliminary data.</text>
</comment>
<gene>
    <name evidence="2" type="ORF">AVEN_80198_1</name>
</gene>
<keyword evidence="3" id="KW-1185">Reference proteome</keyword>
<dbReference type="EMBL" id="BGPR01000921">
    <property type="protein sequence ID" value="GBM40200.1"/>
    <property type="molecule type" value="Genomic_DNA"/>
</dbReference>
<feature type="region of interest" description="Disordered" evidence="1">
    <location>
        <begin position="85"/>
        <end position="111"/>
    </location>
</feature>
<dbReference type="AlphaFoldDB" id="A0A4Y2FF90"/>
<protein>
    <submittedName>
        <fullName evidence="2">Uncharacterized protein</fullName>
    </submittedName>
</protein>
<evidence type="ECO:0000313" key="3">
    <source>
        <dbReference type="Proteomes" id="UP000499080"/>
    </source>
</evidence>
<name>A0A4Y2FF90_ARAVE</name>